<reference evidence="2" key="1">
    <citation type="journal article" date="2011" name="PLoS Biol.">
        <title>Gene gain and loss during evolution of obligate parasitism in the white rust pathogen of Arabidopsis thaliana.</title>
        <authorList>
            <person name="Kemen E."/>
            <person name="Gardiner A."/>
            <person name="Schultz-Larsen T."/>
            <person name="Kemen A.C."/>
            <person name="Balmuth A.L."/>
            <person name="Robert-Seilaniantz A."/>
            <person name="Bailey K."/>
            <person name="Holub E."/>
            <person name="Studholme D.J."/>
            <person name="Maclean D."/>
            <person name="Jones J.D."/>
        </authorList>
    </citation>
    <scope>NUCLEOTIDE SEQUENCE</scope>
</reference>
<dbReference type="EMBL" id="FR824314">
    <property type="protein sequence ID" value="CCA24992.1"/>
    <property type="molecule type" value="Genomic_DNA"/>
</dbReference>
<organism evidence="2">
    <name type="scientific">Albugo laibachii Nc14</name>
    <dbReference type="NCBI Taxonomy" id="890382"/>
    <lineage>
        <taxon>Eukaryota</taxon>
        <taxon>Sar</taxon>
        <taxon>Stramenopiles</taxon>
        <taxon>Oomycota</taxon>
        <taxon>Peronosporomycetes</taxon>
        <taxon>Albuginales</taxon>
        <taxon>Albuginaceae</taxon>
        <taxon>Albugo</taxon>
    </lineage>
</organism>
<feature type="domain" description="DDE-1" evidence="1">
    <location>
        <begin position="160"/>
        <end position="256"/>
    </location>
</feature>
<evidence type="ECO:0000313" key="2">
    <source>
        <dbReference type="EMBL" id="CCA24992.1"/>
    </source>
</evidence>
<dbReference type="Pfam" id="PF03184">
    <property type="entry name" value="DDE_1"/>
    <property type="match status" value="1"/>
</dbReference>
<sequence>MCRGEQSAADVERDKRRGNTNAIMSLSGRKKYLAEDLDAAVLYDVPERTIRHRVSLLKNGVALRKPGPPPILGENLKGDLRDWVVRMQKNGLPLNREVVLAKANDIYWARYAVTRSTGFLTIRQVIKFARNEVILPVERVTRDVLDECNVPGAAVTTAPRGFMDSVGFIRWLCHFSQSVSISVQRPLILVHDGCSSHYNGEIVREEVRLKIILVLLPVNANHLLQPLDVAVFKPFKASIDAMMREYSLNGGEGSIARKAAIRLVSVASTKAIIDKPANVIAGFRSCRIWPVSLPQQQRRPKLF</sequence>
<dbReference type="GO" id="GO:0003676">
    <property type="term" value="F:nucleic acid binding"/>
    <property type="evidence" value="ECO:0007669"/>
    <property type="project" value="InterPro"/>
</dbReference>
<dbReference type="InterPro" id="IPR004875">
    <property type="entry name" value="DDE_SF_endonuclease_dom"/>
</dbReference>
<proteinExistence type="predicted"/>
<accession>F0WUB4</accession>
<gene>
    <name evidence="2" type="primary">AlNc14C269G9935</name>
    <name evidence="2" type="ORF">ALNC14_111360</name>
</gene>
<evidence type="ECO:0000259" key="1">
    <source>
        <dbReference type="Pfam" id="PF03184"/>
    </source>
</evidence>
<dbReference type="HOGENOM" id="CLU_013929_10_0_1"/>
<reference evidence="2" key="2">
    <citation type="submission" date="2011-02" db="EMBL/GenBank/DDBJ databases">
        <authorList>
            <person name="MacLean D."/>
        </authorList>
    </citation>
    <scope>NUCLEOTIDE SEQUENCE</scope>
</reference>
<protein>
    <submittedName>
        <fullName evidence="2">AlNc14C269G9935 protein</fullName>
    </submittedName>
</protein>
<dbReference type="AlphaFoldDB" id="F0WUB4"/>
<name>F0WUB4_9STRA</name>